<protein>
    <submittedName>
        <fullName evidence="1">Uncharacterized protein</fullName>
    </submittedName>
</protein>
<keyword evidence="2" id="KW-1185">Reference proteome</keyword>
<dbReference type="EMBL" id="CP005587">
    <property type="protein sequence ID" value="AGK59955.1"/>
    <property type="molecule type" value="Genomic_DNA"/>
</dbReference>
<reference evidence="1 2" key="1">
    <citation type="journal article" date="2013" name="Genome Announc.">
        <title>Genome sequences for three denitrifying bacterial strains isolated from a uranium- and nitrate-contaminated subsurface environment.</title>
        <authorList>
            <person name="Venkatramanan R."/>
            <person name="Prakash O."/>
            <person name="Woyke T."/>
            <person name="Chain P."/>
            <person name="Goodwin L.A."/>
            <person name="Watson D."/>
            <person name="Brooks S."/>
            <person name="Kostka J.E."/>
            <person name="Green S.J."/>
        </authorList>
    </citation>
    <scope>NUCLEOTIDE SEQUENCE [LARGE SCALE GENOMIC DNA]</scope>
    <source>
        <strain evidence="1 2">1NES1</strain>
    </source>
</reference>
<dbReference type="Proteomes" id="UP000005952">
    <property type="component" value="Chromosome"/>
</dbReference>
<sequence>MTFGTLRRRETRLMAHVLTHCKGPIAAGHDAAGSLMWEGCNGFAAKEECRYASQPRRPADPSRGA</sequence>
<evidence type="ECO:0000313" key="1">
    <source>
        <dbReference type="EMBL" id="AGK59955.1"/>
    </source>
</evidence>
<dbReference type="HOGENOM" id="CLU_2843940_0_0_5"/>
<dbReference type="AlphaFoldDB" id="N0BIJ8"/>
<evidence type="ECO:0000313" key="2">
    <source>
        <dbReference type="Proteomes" id="UP000005952"/>
    </source>
</evidence>
<name>N0BIJ8_9HYPH</name>
<dbReference type="STRING" id="670307.HYPDE_41438"/>
<organism evidence="1 2">
    <name type="scientific">Hyphomicrobium denitrificans 1NES1</name>
    <dbReference type="NCBI Taxonomy" id="670307"/>
    <lineage>
        <taxon>Bacteria</taxon>
        <taxon>Pseudomonadati</taxon>
        <taxon>Pseudomonadota</taxon>
        <taxon>Alphaproteobacteria</taxon>
        <taxon>Hyphomicrobiales</taxon>
        <taxon>Hyphomicrobiaceae</taxon>
        <taxon>Hyphomicrobium</taxon>
    </lineage>
</organism>
<accession>N0BIJ8</accession>
<dbReference type="KEGG" id="hdt:HYPDE_41438"/>
<gene>
    <name evidence="1" type="ORF">HYPDE_41438</name>
</gene>
<proteinExistence type="predicted"/>